<accession>A0ABU4GBA7</accession>
<evidence type="ECO:0000313" key="2">
    <source>
        <dbReference type="Proteomes" id="UP001282284"/>
    </source>
</evidence>
<reference evidence="1 2" key="1">
    <citation type="submission" date="2023-06" db="EMBL/GenBank/DDBJ databases">
        <title>Sporosarcina sp. nov., isolated from Korean traditional fermented seafood 'Jeotgal'.</title>
        <authorList>
            <person name="Yang A.I."/>
            <person name="Shin N.-R."/>
        </authorList>
    </citation>
    <scope>NUCLEOTIDE SEQUENCE [LARGE SCALE GENOMIC DNA]</scope>
    <source>
        <strain evidence="1 2">KCTC13119</strain>
    </source>
</reference>
<evidence type="ECO:0000313" key="1">
    <source>
        <dbReference type="EMBL" id="MDW0114256.1"/>
    </source>
</evidence>
<dbReference type="EMBL" id="JAUBDI010000014">
    <property type="protein sequence ID" value="MDW0114256.1"/>
    <property type="molecule type" value="Genomic_DNA"/>
</dbReference>
<name>A0ABU4GBA7_9BACL</name>
<dbReference type="Proteomes" id="UP001282284">
    <property type="component" value="Unassembled WGS sequence"/>
</dbReference>
<dbReference type="RefSeq" id="WP_317945150.1">
    <property type="nucleotide sequence ID" value="NZ_JAUBDI010000014.1"/>
</dbReference>
<gene>
    <name evidence="1" type="ORF">QT711_13750</name>
</gene>
<organism evidence="1 2">
    <name type="scientific">Sporosarcina saromensis</name>
    <dbReference type="NCBI Taxonomy" id="359365"/>
    <lineage>
        <taxon>Bacteria</taxon>
        <taxon>Bacillati</taxon>
        <taxon>Bacillota</taxon>
        <taxon>Bacilli</taxon>
        <taxon>Bacillales</taxon>
        <taxon>Caryophanaceae</taxon>
        <taxon>Sporosarcina</taxon>
    </lineage>
</organism>
<protein>
    <submittedName>
        <fullName evidence="1">Integrase</fullName>
    </submittedName>
</protein>
<proteinExistence type="predicted"/>
<sequence length="184" mass="21674">MYVTKHEIFSIIKTTMRAVNMDMELKDEHTGVNMMYDFIKDEVLVDCNRVQEACQELDKQIPLRTYVEIITIHELGHAMDREALLASLDRAVELYEAKKMVAAENRATDIPFMTLRLEELSTDIAFEKTAWANAEMLNRFFEVVDWDCFEMVRTHSLSTYEKLFEQELKCYEELMEQDAVHTLQ</sequence>
<keyword evidence="2" id="KW-1185">Reference proteome</keyword>
<comment type="caution">
    <text evidence="1">The sequence shown here is derived from an EMBL/GenBank/DDBJ whole genome shotgun (WGS) entry which is preliminary data.</text>
</comment>